<proteinExistence type="predicted"/>
<dbReference type="EMBL" id="CP048914">
    <property type="protein sequence ID" value="QMS85733.1"/>
    <property type="molecule type" value="Genomic_DNA"/>
</dbReference>
<feature type="transmembrane region" description="Helical" evidence="7">
    <location>
        <begin position="12"/>
        <end position="30"/>
    </location>
</feature>
<protein>
    <submittedName>
        <fullName evidence="9">LTA synthase family protein</fullName>
    </submittedName>
</protein>
<keyword evidence="10" id="KW-1185">Reference proteome</keyword>
<evidence type="ECO:0000259" key="8">
    <source>
        <dbReference type="Pfam" id="PF00884"/>
    </source>
</evidence>
<dbReference type="PANTHER" id="PTHR47371">
    <property type="entry name" value="LIPOTEICHOIC ACID SYNTHASE"/>
    <property type="match status" value="1"/>
</dbReference>
<comment type="subcellular location">
    <subcellularLocation>
        <location evidence="1">Cell membrane</location>
        <topology evidence="1">Multi-pass membrane protein</topology>
    </subcellularLocation>
</comment>
<name>A0A7L7KSL5_9MOLU</name>
<evidence type="ECO:0000313" key="9">
    <source>
        <dbReference type="EMBL" id="QMS85733.1"/>
    </source>
</evidence>
<accession>A0A7L7KSL5</accession>
<feature type="transmembrane region" description="Helical" evidence="7">
    <location>
        <begin position="144"/>
        <end position="162"/>
    </location>
</feature>
<reference evidence="9 10" key="1">
    <citation type="submission" date="2020-02" db="EMBL/GenBank/DDBJ databases">
        <authorList>
            <person name="Zheng R.K."/>
            <person name="Sun C.M."/>
        </authorList>
    </citation>
    <scope>NUCLEOTIDE SEQUENCE [LARGE SCALE GENOMIC DNA]</scope>
    <source>
        <strain evidence="10">zrk13</strain>
    </source>
</reference>
<feature type="transmembrane region" description="Helical" evidence="7">
    <location>
        <begin position="63"/>
        <end position="91"/>
    </location>
</feature>
<keyword evidence="3" id="KW-1003">Cell membrane</keyword>
<evidence type="ECO:0000256" key="4">
    <source>
        <dbReference type="ARBA" id="ARBA00022692"/>
    </source>
</evidence>
<evidence type="ECO:0000256" key="1">
    <source>
        <dbReference type="ARBA" id="ARBA00004651"/>
    </source>
</evidence>
<sequence length="613" mass="72092">MTHIKNYKSYMYVIAYLMLLRVVLLFTVGMDLRPMGLLYDLVVMMFWVGMIAYFISNITGLKVYYIFVVLFGTVFAIVDSVYFDYFGVIFARSSASGIKWLQEGNTLEYNIQIPLVTYLITPLLIGVIYLIITNKKKDVFRFKEMAVLATIFVLQVGLFLFWGNQSFDTKLDYYRSDAFLFETMHDRILYSEKYGYYNYHLLDLTRIRPKADPAAMVQEVDEYFASLPNHTTNDYSDIYSGYNVINIVGETLETRFIDETLTPHLYLMQQNGMVFDNYFTTVFQQGATCNSEYMSITGLSAITTNDWSSNICDAYSENIYPYSMPSQLRDQGYNTYYFHSGYEWFYNRKTMIPNYGYETVKFQEDIYNLGYTEDDFYDRFDTDMMLFVDEYLKYDQPFLMTLLTYSMHGAYNQEEFEIHRDQLDAAYPDNEFDPEIENYMLKLIEFDTLIGDLMDKLDEEGELDNTLFVVYPDHYPYMMNYDTYTEYIDVIDDFHEVMRQELIIYATDMTGDVIHTTGSQIDVTPTIMNMINSSSNFRYFMGTDLLSTDENYVIFADLVITDGTNTLYLDESVEGDDDQLSTLEQALMDRITMLEIQKDLLNSDYFAYKEEFE</sequence>
<keyword evidence="4 7" id="KW-0812">Transmembrane</keyword>
<evidence type="ECO:0000256" key="3">
    <source>
        <dbReference type="ARBA" id="ARBA00022475"/>
    </source>
</evidence>
<dbReference type="KEGG" id="xcl:G4Z02_08235"/>
<dbReference type="RefSeq" id="WP_258877539.1">
    <property type="nucleotide sequence ID" value="NZ_CP048914.1"/>
</dbReference>
<dbReference type="Gene3D" id="3.30.1120.170">
    <property type="match status" value="1"/>
</dbReference>
<keyword evidence="6 7" id="KW-0472">Membrane</keyword>
<dbReference type="SUPFAM" id="SSF53649">
    <property type="entry name" value="Alkaline phosphatase-like"/>
    <property type="match status" value="1"/>
</dbReference>
<feature type="domain" description="Sulfatase N-terminal" evidence="8">
    <location>
        <begin position="243"/>
        <end position="530"/>
    </location>
</feature>
<keyword evidence="5 7" id="KW-1133">Transmembrane helix</keyword>
<evidence type="ECO:0000256" key="5">
    <source>
        <dbReference type="ARBA" id="ARBA00022989"/>
    </source>
</evidence>
<dbReference type="InterPro" id="IPR017850">
    <property type="entry name" value="Alkaline_phosphatase_core_sf"/>
</dbReference>
<dbReference type="Proteomes" id="UP000514720">
    <property type="component" value="Chromosome"/>
</dbReference>
<dbReference type="CDD" id="cd16015">
    <property type="entry name" value="LTA_synthase"/>
    <property type="match status" value="1"/>
</dbReference>
<evidence type="ECO:0000256" key="7">
    <source>
        <dbReference type="SAM" id="Phobius"/>
    </source>
</evidence>
<evidence type="ECO:0000313" key="10">
    <source>
        <dbReference type="Proteomes" id="UP000514720"/>
    </source>
</evidence>
<dbReference type="Pfam" id="PF00884">
    <property type="entry name" value="Sulfatase"/>
    <property type="match status" value="1"/>
</dbReference>
<dbReference type="InterPro" id="IPR050448">
    <property type="entry name" value="OpgB/LTA_synthase_biosynth"/>
</dbReference>
<evidence type="ECO:0000256" key="2">
    <source>
        <dbReference type="ARBA" id="ARBA00004936"/>
    </source>
</evidence>
<feature type="transmembrane region" description="Helical" evidence="7">
    <location>
        <begin position="111"/>
        <end position="132"/>
    </location>
</feature>
<feature type="transmembrane region" description="Helical" evidence="7">
    <location>
        <begin position="36"/>
        <end position="56"/>
    </location>
</feature>
<dbReference type="GO" id="GO:0005886">
    <property type="term" value="C:plasma membrane"/>
    <property type="evidence" value="ECO:0007669"/>
    <property type="project" value="UniProtKB-SubCell"/>
</dbReference>
<dbReference type="AlphaFoldDB" id="A0A7L7KSL5"/>
<organism evidence="9 10">
    <name type="scientific">Candidatus Xianfuyuplasma coldseepsis</name>
    <dbReference type="NCBI Taxonomy" id="2782163"/>
    <lineage>
        <taxon>Bacteria</taxon>
        <taxon>Bacillati</taxon>
        <taxon>Mycoplasmatota</taxon>
        <taxon>Mollicutes</taxon>
        <taxon>Candidatus Izemoplasmatales</taxon>
        <taxon>Candidatus Izemoplasmataceae</taxon>
        <taxon>Candidatus Xianfuyuplasma</taxon>
    </lineage>
</organism>
<dbReference type="InterPro" id="IPR000917">
    <property type="entry name" value="Sulfatase_N"/>
</dbReference>
<gene>
    <name evidence="9" type="ORF">G4Z02_08235</name>
</gene>
<evidence type="ECO:0000256" key="6">
    <source>
        <dbReference type="ARBA" id="ARBA00023136"/>
    </source>
</evidence>
<dbReference type="Gene3D" id="3.40.720.10">
    <property type="entry name" value="Alkaline Phosphatase, subunit A"/>
    <property type="match status" value="1"/>
</dbReference>
<comment type="pathway">
    <text evidence="2">Cell wall biogenesis; lipoteichoic acid biosynthesis.</text>
</comment>
<dbReference type="PANTHER" id="PTHR47371:SF3">
    <property type="entry name" value="PHOSPHOGLYCEROL TRANSFERASE I"/>
    <property type="match status" value="1"/>
</dbReference>